<organism evidence="9 10">
    <name type="scientific">Massiliimalia timonensis</name>
    <dbReference type="NCBI Taxonomy" id="1987501"/>
    <lineage>
        <taxon>Bacteria</taxon>
        <taxon>Bacillati</taxon>
        <taxon>Bacillota</taxon>
        <taxon>Clostridia</taxon>
        <taxon>Eubacteriales</taxon>
        <taxon>Oscillospiraceae</taxon>
        <taxon>Massiliimalia</taxon>
    </lineage>
</organism>
<comment type="function">
    <text evidence="7">Plays a role in the regulation of phosphate uptake.</text>
</comment>
<feature type="domain" description="PhoU" evidence="8">
    <location>
        <begin position="121"/>
        <end position="205"/>
    </location>
</feature>
<gene>
    <name evidence="9" type="primary">phoU</name>
    <name evidence="9" type="ORF">H8702_04170</name>
</gene>
<reference evidence="9" key="1">
    <citation type="submission" date="2020-08" db="EMBL/GenBank/DDBJ databases">
        <title>Genome public.</title>
        <authorList>
            <person name="Liu C."/>
            <person name="Sun Q."/>
        </authorList>
    </citation>
    <scope>NUCLEOTIDE SEQUENCE</scope>
    <source>
        <strain evidence="9">NSJ-15</strain>
    </source>
</reference>
<proteinExistence type="inferred from homology"/>
<dbReference type="GO" id="GO:0045936">
    <property type="term" value="P:negative regulation of phosphate metabolic process"/>
    <property type="evidence" value="ECO:0007669"/>
    <property type="project" value="InterPro"/>
</dbReference>
<dbReference type="RefSeq" id="WP_187536274.1">
    <property type="nucleotide sequence ID" value="NZ_JACRTL010000001.1"/>
</dbReference>
<evidence type="ECO:0000256" key="2">
    <source>
        <dbReference type="ARBA" id="ARBA00008107"/>
    </source>
</evidence>
<dbReference type="NCBIfam" id="TIGR02135">
    <property type="entry name" value="phoU_full"/>
    <property type="match status" value="1"/>
</dbReference>
<evidence type="ECO:0000259" key="8">
    <source>
        <dbReference type="Pfam" id="PF01895"/>
    </source>
</evidence>
<comment type="caution">
    <text evidence="9">The sequence shown here is derived from an EMBL/GenBank/DDBJ whole genome shotgun (WGS) entry which is preliminary data.</text>
</comment>
<dbReference type="AlphaFoldDB" id="A0A8J6PE39"/>
<keyword evidence="5 7" id="KW-0963">Cytoplasm</keyword>
<evidence type="ECO:0000256" key="7">
    <source>
        <dbReference type="PIRNR" id="PIRNR003107"/>
    </source>
</evidence>
<dbReference type="GO" id="GO:0006817">
    <property type="term" value="P:phosphate ion transport"/>
    <property type="evidence" value="ECO:0007669"/>
    <property type="project" value="UniProtKB-KW"/>
</dbReference>
<evidence type="ECO:0000256" key="3">
    <source>
        <dbReference type="ARBA" id="ARBA00011738"/>
    </source>
</evidence>
<dbReference type="SUPFAM" id="SSF109755">
    <property type="entry name" value="PhoU-like"/>
    <property type="match status" value="1"/>
</dbReference>
<dbReference type="EMBL" id="JACRTL010000001">
    <property type="protein sequence ID" value="MBC8610322.1"/>
    <property type="molecule type" value="Genomic_DNA"/>
</dbReference>
<evidence type="ECO:0000256" key="6">
    <source>
        <dbReference type="ARBA" id="ARBA00022592"/>
    </source>
</evidence>
<sequence>MSARPTFDHELEQLNTDLIKMGTLVEEAIENTITVFQTQDYDLAKTIVEHDRQINDMEKIIESRSLSLMLRQQPVAVDLRFVSTALKVVTDMERIGDQAADIAELLTHMDGSHIYTVIQHIPDMAKNTKQMVHDAIAAFVQLDLELAGRVKKQDDVVDDLFNRVKDEVIKILKTDGAPVDSGIDFLMIAKYLERIGDHAVNICEWLEFRLTGEINHTKLL</sequence>
<dbReference type="PIRSF" id="PIRSF003107">
    <property type="entry name" value="PhoU"/>
    <property type="match status" value="1"/>
</dbReference>
<evidence type="ECO:0000256" key="1">
    <source>
        <dbReference type="ARBA" id="ARBA00004496"/>
    </source>
</evidence>
<dbReference type="PANTHER" id="PTHR42930:SF3">
    <property type="entry name" value="PHOSPHATE-SPECIFIC TRANSPORT SYSTEM ACCESSORY PROTEIN PHOU"/>
    <property type="match status" value="1"/>
</dbReference>
<comment type="similarity">
    <text evidence="2 7">Belongs to the PhoU family.</text>
</comment>
<evidence type="ECO:0000256" key="5">
    <source>
        <dbReference type="ARBA" id="ARBA00022490"/>
    </source>
</evidence>
<dbReference type="GO" id="GO:0030643">
    <property type="term" value="P:intracellular phosphate ion homeostasis"/>
    <property type="evidence" value="ECO:0007669"/>
    <property type="project" value="InterPro"/>
</dbReference>
<evidence type="ECO:0000313" key="10">
    <source>
        <dbReference type="Proteomes" id="UP000632659"/>
    </source>
</evidence>
<keyword evidence="10" id="KW-1185">Reference proteome</keyword>
<comment type="subcellular location">
    <subcellularLocation>
        <location evidence="1 7">Cytoplasm</location>
    </subcellularLocation>
</comment>
<keyword evidence="6 7" id="KW-0592">Phosphate transport</keyword>
<dbReference type="GO" id="GO:0005737">
    <property type="term" value="C:cytoplasm"/>
    <property type="evidence" value="ECO:0007669"/>
    <property type="project" value="UniProtKB-SubCell"/>
</dbReference>
<dbReference type="InterPro" id="IPR038078">
    <property type="entry name" value="PhoU-like_sf"/>
</dbReference>
<protein>
    <recommendedName>
        <fullName evidence="7">Phosphate-specific transport system accessory protein PhoU</fullName>
    </recommendedName>
</protein>
<dbReference type="PANTHER" id="PTHR42930">
    <property type="entry name" value="PHOSPHATE-SPECIFIC TRANSPORT SYSTEM ACCESSORY PROTEIN PHOU"/>
    <property type="match status" value="1"/>
</dbReference>
<accession>A0A8J6PE39</accession>
<dbReference type="Proteomes" id="UP000632659">
    <property type="component" value="Unassembled WGS sequence"/>
</dbReference>
<name>A0A8J6PE39_9FIRM</name>
<dbReference type="InterPro" id="IPR026022">
    <property type="entry name" value="PhoU_dom"/>
</dbReference>
<feature type="domain" description="PhoU" evidence="8">
    <location>
        <begin position="19"/>
        <end position="105"/>
    </location>
</feature>
<dbReference type="InterPro" id="IPR028366">
    <property type="entry name" value="PhoU"/>
</dbReference>
<dbReference type="FunFam" id="1.20.58.220:FF:000004">
    <property type="entry name" value="Phosphate-specific transport system accessory protein PhoU"/>
    <property type="match status" value="1"/>
</dbReference>
<evidence type="ECO:0000256" key="4">
    <source>
        <dbReference type="ARBA" id="ARBA00022448"/>
    </source>
</evidence>
<dbReference type="Pfam" id="PF01895">
    <property type="entry name" value="PhoU"/>
    <property type="match status" value="2"/>
</dbReference>
<dbReference type="Gene3D" id="1.20.58.220">
    <property type="entry name" value="Phosphate transport system protein phou homolog 2, domain 2"/>
    <property type="match status" value="1"/>
</dbReference>
<comment type="subunit">
    <text evidence="3 7">Homodimer.</text>
</comment>
<keyword evidence="4 7" id="KW-0813">Transport</keyword>
<evidence type="ECO:0000313" key="9">
    <source>
        <dbReference type="EMBL" id="MBC8610322.1"/>
    </source>
</evidence>